<gene>
    <name evidence="6" type="ORF">ACFO4R_07225</name>
</gene>
<proteinExistence type="predicted"/>
<dbReference type="EMBL" id="JBHSHL010000025">
    <property type="protein sequence ID" value="MFC4804870.1"/>
    <property type="molecule type" value="Genomic_DNA"/>
</dbReference>
<dbReference type="Pfam" id="PF26011">
    <property type="entry name" value="Beta-barrel_RND_rel"/>
    <property type="match status" value="1"/>
</dbReference>
<evidence type="ECO:0000259" key="3">
    <source>
        <dbReference type="Pfam" id="PF26011"/>
    </source>
</evidence>
<feature type="coiled-coil region" evidence="1">
    <location>
        <begin position="137"/>
        <end position="179"/>
    </location>
</feature>
<dbReference type="Pfam" id="PF26018">
    <property type="entry name" value="BSH_RND_rel"/>
    <property type="match status" value="1"/>
</dbReference>
<evidence type="ECO:0000256" key="2">
    <source>
        <dbReference type="SAM" id="Phobius"/>
    </source>
</evidence>
<dbReference type="Pfam" id="PF26012">
    <property type="entry name" value="HH_RND_rel"/>
    <property type="match status" value="1"/>
</dbReference>
<dbReference type="InterPro" id="IPR058728">
    <property type="entry name" value="HH_RND-rel"/>
</dbReference>
<evidence type="ECO:0000259" key="4">
    <source>
        <dbReference type="Pfam" id="PF26012"/>
    </source>
</evidence>
<keyword evidence="2" id="KW-0812">Transmembrane</keyword>
<evidence type="ECO:0000313" key="6">
    <source>
        <dbReference type="EMBL" id="MFC4804870.1"/>
    </source>
</evidence>
<dbReference type="Proteomes" id="UP001595916">
    <property type="component" value="Unassembled WGS sequence"/>
</dbReference>
<evidence type="ECO:0000256" key="1">
    <source>
        <dbReference type="SAM" id="Coils"/>
    </source>
</evidence>
<dbReference type="RefSeq" id="WP_379788397.1">
    <property type="nucleotide sequence ID" value="NZ_JBHSHL010000025.1"/>
</dbReference>
<feature type="domain" description="RND related alpha-helical hairpin" evidence="4">
    <location>
        <begin position="104"/>
        <end position="202"/>
    </location>
</feature>
<evidence type="ECO:0000313" key="7">
    <source>
        <dbReference type="Proteomes" id="UP001595916"/>
    </source>
</evidence>
<reference evidence="7" key="1">
    <citation type="journal article" date="2019" name="Int. J. Syst. Evol. Microbiol.">
        <title>The Global Catalogue of Microorganisms (GCM) 10K type strain sequencing project: providing services to taxonomists for standard genome sequencing and annotation.</title>
        <authorList>
            <consortium name="The Broad Institute Genomics Platform"/>
            <consortium name="The Broad Institute Genome Sequencing Center for Infectious Disease"/>
            <person name="Wu L."/>
            <person name="Ma J."/>
        </authorList>
    </citation>
    <scope>NUCLEOTIDE SEQUENCE [LARGE SCALE GENOMIC DNA]</scope>
    <source>
        <strain evidence="7">CCUG 46385</strain>
    </source>
</reference>
<feature type="domain" description="RND related beta-barrel" evidence="3">
    <location>
        <begin position="270"/>
        <end position="340"/>
    </location>
</feature>
<accession>A0ABV9QM73</accession>
<keyword evidence="1" id="KW-0175">Coiled coil</keyword>
<keyword evidence="2" id="KW-1133">Transmembrane helix</keyword>
<dbReference type="InterPro" id="IPR058729">
    <property type="entry name" value="Beta-barrel_RND-rel"/>
</dbReference>
<dbReference type="Gene3D" id="2.40.420.20">
    <property type="match status" value="1"/>
</dbReference>
<organism evidence="6 7">
    <name type="scientific">Filifactor villosus</name>
    <dbReference type="NCBI Taxonomy" id="29374"/>
    <lineage>
        <taxon>Bacteria</taxon>
        <taxon>Bacillati</taxon>
        <taxon>Bacillota</taxon>
        <taxon>Clostridia</taxon>
        <taxon>Peptostreptococcales</taxon>
        <taxon>Filifactoraceae</taxon>
        <taxon>Filifactor</taxon>
    </lineage>
</organism>
<name>A0ABV9QM73_9FIRM</name>
<feature type="domain" description="RND related barrel-sandwich hybrid" evidence="5">
    <location>
        <begin position="67"/>
        <end position="264"/>
    </location>
</feature>
<evidence type="ECO:0000259" key="5">
    <source>
        <dbReference type="Pfam" id="PF26018"/>
    </source>
</evidence>
<protein>
    <submittedName>
        <fullName evidence="6">HlyD family efflux transporter periplasmic adaptor subunit</fullName>
    </submittedName>
</protein>
<comment type="caution">
    <text evidence="6">The sequence shown here is derived from an EMBL/GenBank/DDBJ whole genome shotgun (WGS) entry which is preliminary data.</text>
</comment>
<keyword evidence="7" id="KW-1185">Reference proteome</keyword>
<feature type="transmembrane region" description="Helical" evidence="2">
    <location>
        <begin position="21"/>
        <end position="41"/>
    </location>
</feature>
<sequence>MEKRTKKRRRRRLRTQFGWRLAFLAVIPFFVYNIFVSIRLISVRTQIVELGQVLNAAEKKAVIIRDETVITSSYEGFVEYIINQGDRIRKGTDVAVIKSGYDTEELHGRLRLIDYKIQNYSGEDNTANIESEINKKNMELQVLYADLQKRILAEEEEYLPSLKEEILKINEEKKFLRETGRDGKKSLEELKLEKEGVLAQLKGTSYRIKTPKSGVVLAYCDGYEDVFTFENRNKLTVSEIEKVSDKNKTDLKKSVSKGDPIGKTVYNFKYYFACQVDKEDIQHIRSFQPVRIYVDSHELIGYLEDFHKGGDGKFLGLFCVEDETFRFYENRSYKIRVEYDNEKGLKIPRSALVKNDEGEEGVYIVDEAGTANFKKLSPVLTQDDKYIVCKYHFAGEKQEEEVNLYDEIVVNPSGVYQGQRVK</sequence>
<dbReference type="InterPro" id="IPR058709">
    <property type="entry name" value="BSH_RND-rel"/>
</dbReference>
<keyword evidence="2" id="KW-0472">Membrane</keyword>